<evidence type="ECO:0000256" key="2">
    <source>
        <dbReference type="ARBA" id="ARBA00008056"/>
    </source>
</evidence>
<dbReference type="PROSITE" id="PS51471">
    <property type="entry name" value="FE2OG_OXY"/>
    <property type="match status" value="1"/>
</dbReference>
<evidence type="ECO:0000256" key="3">
    <source>
        <dbReference type="ARBA" id="ARBA00022723"/>
    </source>
</evidence>
<dbReference type="GO" id="GO:0051213">
    <property type="term" value="F:dioxygenase activity"/>
    <property type="evidence" value="ECO:0007669"/>
    <property type="project" value="UniProtKB-ARBA"/>
</dbReference>
<accession>A0AAD6QXJ7</accession>
<dbReference type="InterPro" id="IPR026992">
    <property type="entry name" value="DIOX_N"/>
</dbReference>
<keyword evidence="9" id="KW-1185">Reference proteome</keyword>
<evidence type="ECO:0000256" key="6">
    <source>
        <dbReference type="RuleBase" id="RU003682"/>
    </source>
</evidence>
<dbReference type="SUPFAM" id="SSF51197">
    <property type="entry name" value="Clavaminate synthase-like"/>
    <property type="match status" value="1"/>
</dbReference>
<evidence type="ECO:0000259" key="7">
    <source>
        <dbReference type="PROSITE" id="PS51471"/>
    </source>
</evidence>
<sequence>MELLIPVAADSFLQDESSYDKGKAVKAFDETKAGVKGLVDSGVTKIPRFFIHPPEDVQKSSSDSIHLGLQVPVINFEHFESCRRSEVVNEIRKASEIWGFFQMVNHGIPVSVLDDMLAGVRRFHEQHRDVKMEFYSRDRKQPVRFFCNGDLLVNRAPANWRDTIAFDFQDGKLDPELFPETFREEVSQYIRHMIQMKKTLSELISEALGLPSDYLSSIECMETESLVCHYYPACPEPDLTLGATKHRDPSLMTILLQDNTGGLQVRNQTQWVDVPPLQGALVVNIGDFMQLITNDKFKSVEHRVLVGQEGSRTSVACFFYPSTANKFKPYGAIKELVSDDNVPMYRETHIAEFLAFFRSKGLDDLSKLKLLSNHVNGAAQLQMFKNGPVVTNEHQGLDLEHQAACVGRWIMILEKTPLDVESVVVQLQRLPTGRDGVVVVETCFLLGLRKRRGKLAF</sequence>
<comment type="cofactor">
    <cofactor evidence="1">
        <name>Fe cation</name>
        <dbReference type="ChEBI" id="CHEBI:24875"/>
    </cofactor>
</comment>
<dbReference type="PANTHER" id="PTHR10209:SF714">
    <property type="entry name" value="1-AMINOCYCLOPROPANE-1-CARBOXYLATE OXIDASE HOMOLOG 11-RELATED"/>
    <property type="match status" value="1"/>
</dbReference>
<feature type="domain" description="Fe2OG dioxygenase" evidence="7">
    <location>
        <begin position="222"/>
        <end position="321"/>
    </location>
</feature>
<dbReference type="InterPro" id="IPR027443">
    <property type="entry name" value="IPNS-like_sf"/>
</dbReference>
<organism evidence="8 9">
    <name type="scientific">Populus alba x Populus x berolinensis</name>
    <dbReference type="NCBI Taxonomy" id="444605"/>
    <lineage>
        <taxon>Eukaryota</taxon>
        <taxon>Viridiplantae</taxon>
        <taxon>Streptophyta</taxon>
        <taxon>Embryophyta</taxon>
        <taxon>Tracheophyta</taxon>
        <taxon>Spermatophyta</taxon>
        <taxon>Magnoliopsida</taxon>
        <taxon>eudicotyledons</taxon>
        <taxon>Gunneridae</taxon>
        <taxon>Pentapetalae</taxon>
        <taxon>rosids</taxon>
        <taxon>fabids</taxon>
        <taxon>Malpighiales</taxon>
        <taxon>Salicaceae</taxon>
        <taxon>Saliceae</taxon>
        <taxon>Populus</taxon>
    </lineage>
</organism>
<comment type="similarity">
    <text evidence="2 6">Belongs to the iron/ascorbate-dependent oxidoreductase family.</text>
</comment>
<dbReference type="Gene3D" id="2.60.120.330">
    <property type="entry name" value="B-lactam Antibiotic, Isopenicillin N Synthase, Chain"/>
    <property type="match status" value="1"/>
</dbReference>
<comment type="caution">
    <text evidence="8">The sequence shown here is derived from an EMBL/GenBank/DDBJ whole genome shotgun (WGS) entry which is preliminary data.</text>
</comment>
<evidence type="ECO:0000313" key="8">
    <source>
        <dbReference type="EMBL" id="KAJ6998575.1"/>
    </source>
</evidence>
<dbReference type="Pfam" id="PF14226">
    <property type="entry name" value="DIOX_N"/>
    <property type="match status" value="1"/>
</dbReference>
<keyword evidence="3 6" id="KW-0479">Metal-binding</keyword>
<dbReference type="AlphaFoldDB" id="A0AAD6QXJ7"/>
<reference evidence="8" key="1">
    <citation type="journal article" date="2023" name="Mol. Ecol. Resour.">
        <title>Chromosome-level genome assembly of a triploid poplar Populus alba 'Berolinensis'.</title>
        <authorList>
            <person name="Chen S."/>
            <person name="Yu Y."/>
            <person name="Wang X."/>
            <person name="Wang S."/>
            <person name="Zhang T."/>
            <person name="Zhou Y."/>
            <person name="He R."/>
            <person name="Meng N."/>
            <person name="Wang Y."/>
            <person name="Liu W."/>
            <person name="Liu Z."/>
            <person name="Liu J."/>
            <person name="Guo Q."/>
            <person name="Huang H."/>
            <person name="Sederoff R.R."/>
            <person name="Wang G."/>
            <person name="Qu G."/>
            <person name="Chen S."/>
        </authorList>
    </citation>
    <scope>NUCLEOTIDE SEQUENCE</scope>
    <source>
        <strain evidence="8">SC-2020</strain>
    </source>
</reference>
<dbReference type="Pfam" id="PF03171">
    <property type="entry name" value="2OG-FeII_Oxy"/>
    <property type="match status" value="1"/>
</dbReference>
<dbReference type="Proteomes" id="UP001164929">
    <property type="component" value="Chromosome 5"/>
</dbReference>
<evidence type="ECO:0000256" key="1">
    <source>
        <dbReference type="ARBA" id="ARBA00001962"/>
    </source>
</evidence>
<dbReference type="InterPro" id="IPR044861">
    <property type="entry name" value="IPNS-like_FE2OG_OXY"/>
</dbReference>
<dbReference type="InterPro" id="IPR005123">
    <property type="entry name" value="Oxoglu/Fe-dep_dioxygenase_dom"/>
</dbReference>
<dbReference type="GO" id="GO:0046872">
    <property type="term" value="F:metal ion binding"/>
    <property type="evidence" value="ECO:0007669"/>
    <property type="project" value="UniProtKB-KW"/>
</dbReference>
<evidence type="ECO:0000256" key="5">
    <source>
        <dbReference type="ARBA" id="ARBA00023004"/>
    </source>
</evidence>
<dbReference type="EMBL" id="JAQIZT010000005">
    <property type="protein sequence ID" value="KAJ6998575.1"/>
    <property type="molecule type" value="Genomic_DNA"/>
</dbReference>
<proteinExistence type="inferred from homology"/>
<protein>
    <submittedName>
        <fullName evidence="8">1-aminocyclopropane-1-carboxylate oxidase</fullName>
    </submittedName>
</protein>
<dbReference type="PANTHER" id="PTHR10209">
    <property type="entry name" value="OXIDOREDUCTASE, 2OG-FE II OXYGENASE FAMILY PROTEIN"/>
    <property type="match status" value="1"/>
</dbReference>
<evidence type="ECO:0000256" key="4">
    <source>
        <dbReference type="ARBA" id="ARBA00023002"/>
    </source>
</evidence>
<keyword evidence="5 6" id="KW-0408">Iron</keyword>
<keyword evidence="4 6" id="KW-0560">Oxidoreductase</keyword>
<evidence type="ECO:0000313" key="9">
    <source>
        <dbReference type="Proteomes" id="UP001164929"/>
    </source>
</evidence>
<name>A0AAD6QXJ7_9ROSI</name>
<dbReference type="FunFam" id="2.60.120.330:FF:000005">
    <property type="entry name" value="1-aminocyclopropane-1-carboxylate oxidase homolog 1"/>
    <property type="match status" value="1"/>
</dbReference>
<gene>
    <name evidence="8" type="ORF">NC653_014676</name>
</gene>